<organism evidence="2 3">
    <name type="scientific">Symplocastrum torsivum CPER-KK1</name>
    <dbReference type="NCBI Taxonomy" id="450513"/>
    <lineage>
        <taxon>Bacteria</taxon>
        <taxon>Bacillati</taxon>
        <taxon>Cyanobacteriota</taxon>
        <taxon>Cyanophyceae</taxon>
        <taxon>Oscillatoriophycideae</taxon>
        <taxon>Oscillatoriales</taxon>
        <taxon>Microcoleaceae</taxon>
        <taxon>Symplocastrum</taxon>
    </lineage>
</organism>
<reference evidence="2" key="2">
    <citation type="journal article" date="2022" name="Microbiol. Resour. Announc.">
        <title>Metagenome Sequencing to Explore Phylogenomics of Terrestrial Cyanobacteria.</title>
        <authorList>
            <person name="Ward R.D."/>
            <person name="Stajich J.E."/>
            <person name="Johansen J.R."/>
            <person name="Huntemann M."/>
            <person name="Clum A."/>
            <person name="Foster B."/>
            <person name="Foster B."/>
            <person name="Roux S."/>
            <person name="Palaniappan K."/>
            <person name="Varghese N."/>
            <person name="Mukherjee S."/>
            <person name="Reddy T.B.K."/>
            <person name="Daum C."/>
            <person name="Copeland A."/>
            <person name="Chen I.A."/>
            <person name="Ivanova N.N."/>
            <person name="Kyrpides N.C."/>
            <person name="Shapiro N."/>
            <person name="Eloe-Fadrosh E.A."/>
            <person name="Pietrasiak N."/>
        </authorList>
    </citation>
    <scope>NUCLEOTIDE SEQUENCE</scope>
    <source>
        <strain evidence="2">CPER-KK1</strain>
    </source>
</reference>
<comment type="caution">
    <text evidence="2">The sequence shown here is derived from an EMBL/GenBank/DDBJ whole genome shotgun (WGS) entry which is preliminary data.</text>
</comment>
<reference evidence="2" key="1">
    <citation type="submission" date="2021-05" db="EMBL/GenBank/DDBJ databases">
        <authorList>
            <person name="Pietrasiak N."/>
            <person name="Ward R."/>
            <person name="Stajich J.E."/>
            <person name="Kurbessoian T."/>
        </authorList>
    </citation>
    <scope>NUCLEOTIDE SEQUENCE</scope>
    <source>
        <strain evidence="2">CPER-KK1</strain>
    </source>
</reference>
<evidence type="ECO:0000313" key="2">
    <source>
        <dbReference type="EMBL" id="MBW4543380.1"/>
    </source>
</evidence>
<dbReference type="EMBL" id="JAHHIF010000003">
    <property type="protein sequence ID" value="MBW4543380.1"/>
    <property type="molecule type" value="Genomic_DNA"/>
</dbReference>
<gene>
    <name evidence="2" type="ORF">KME25_02865</name>
</gene>
<evidence type="ECO:0000256" key="1">
    <source>
        <dbReference type="SAM" id="MobiDB-lite"/>
    </source>
</evidence>
<dbReference type="Proteomes" id="UP000753908">
    <property type="component" value="Unassembled WGS sequence"/>
</dbReference>
<feature type="compositionally biased region" description="Basic and acidic residues" evidence="1">
    <location>
        <begin position="107"/>
        <end position="123"/>
    </location>
</feature>
<sequence length="260" mass="29435">MQPSLPTKPQPEPKNNCPNCLYMKLEGIPVQPGSQDSIDLWHLITDTQPIDLLLTINFGEQWETLKQGRVKFGLKGGELRVRLENGEIPLESRELIGSIELFLQRERQKPERGKEQKGRDIRIRAANPSSNGSQPQPQANVGVGQKLGRTEQSPPSICHITTKVSEENPVWIFEQEMGEPVLKGFLKKAKLATLNVIALPCRVEAIFEVSKRDLCLTDAEGLWPPDISRNKRAVLDRLIIQRLLEPKLKPYLSRAELHYD</sequence>
<evidence type="ECO:0000313" key="3">
    <source>
        <dbReference type="Proteomes" id="UP000753908"/>
    </source>
</evidence>
<feature type="compositionally biased region" description="Polar residues" evidence="1">
    <location>
        <begin position="127"/>
        <end position="139"/>
    </location>
</feature>
<name>A0A951PGF0_9CYAN</name>
<dbReference type="AlphaFoldDB" id="A0A951PGF0"/>
<accession>A0A951PGF0</accession>
<proteinExistence type="predicted"/>
<protein>
    <submittedName>
        <fullName evidence="2">Uncharacterized protein</fullName>
    </submittedName>
</protein>
<feature type="region of interest" description="Disordered" evidence="1">
    <location>
        <begin position="107"/>
        <end position="156"/>
    </location>
</feature>